<dbReference type="NCBIfam" id="TIGR00756">
    <property type="entry name" value="PPR"/>
    <property type="match status" value="1"/>
</dbReference>
<evidence type="ECO:0008006" key="6">
    <source>
        <dbReference type="Google" id="ProtNLM"/>
    </source>
</evidence>
<dbReference type="PROSITE" id="PS51375">
    <property type="entry name" value="PPR"/>
    <property type="match status" value="2"/>
</dbReference>
<feature type="compositionally biased region" description="Acidic residues" evidence="3">
    <location>
        <begin position="614"/>
        <end position="633"/>
    </location>
</feature>
<reference evidence="4 5" key="1">
    <citation type="journal article" date="2011" name="Science">
        <title>The Selaginella genome identifies genetic changes associated with the evolution of vascular plants.</title>
        <authorList>
            <person name="Banks J.A."/>
            <person name="Nishiyama T."/>
            <person name="Hasebe M."/>
            <person name="Bowman J.L."/>
            <person name="Gribskov M."/>
            <person name="dePamphilis C."/>
            <person name="Albert V.A."/>
            <person name="Aono N."/>
            <person name="Aoyama T."/>
            <person name="Ambrose B.A."/>
            <person name="Ashton N.W."/>
            <person name="Axtell M.J."/>
            <person name="Barker E."/>
            <person name="Barker M.S."/>
            <person name="Bennetzen J.L."/>
            <person name="Bonawitz N.D."/>
            <person name="Chapple C."/>
            <person name="Cheng C."/>
            <person name="Correa L.G."/>
            <person name="Dacre M."/>
            <person name="DeBarry J."/>
            <person name="Dreyer I."/>
            <person name="Elias M."/>
            <person name="Engstrom E.M."/>
            <person name="Estelle M."/>
            <person name="Feng L."/>
            <person name="Finet C."/>
            <person name="Floyd S.K."/>
            <person name="Frommer W.B."/>
            <person name="Fujita T."/>
            <person name="Gramzow L."/>
            <person name="Gutensohn M."/>
            <person name="Harholt J."/>
            <person name="Hattori M."/>
            <person name="Heyl A."/>
            <person name="Hirai T."/>
            <person name="Hiwatashi Y."/>
            <person name="Ishikawa M."/>
            <person name="Iwata M."/>
            <person name="Karol K.G."/>
            <person name="Koehler B."/>
            <person name="Kolukisaoglu U."/>
            <person name="Kubo M."/>
            <person name="Kurata T."/>
            <person name="Lalonde S."/>
            <person name="Li K."/>
            <person name="Li Y."/>
            <person name="Litt A."/>
            <person name="Lyons E."/>
            <person name="Manning G."/>
            <person name="Maruyama T."/>
            <person name="Michael T.P."/>
            <person name="Mikami K."/>
            <person name="Miyazaki S."/>
            <person name="Morinaga S."/>
            <person name="Murata T."/>
            <person name="Mueller-Roeber B."/>
            <person name="Nelson D.R."/>
            <person name="Obara M."/>
            <person name="Oguri Y."/>
            <person name="Olmstead R.G."/>
            <person name="Onodera N."/>
            <person name="Petersen B.L."/>
            <person name="Pils B."/>
            <person name="Prigge M."/>
            <person name="Rensing S.A."/>
            <person name="Riano-Pachon D.M."/>
            <person name="Roberts A.W."/>
            <person name="Sato Y."/>
            <person name="Scheller H.V."/>
            <person name="Schulz B."/>
            <person name="Schulz C."/>
            <person name="Shakirov E.V."/>
            <person name="Shibagaki N."/>
            <person name="Shinohara N."/>
            <person name="Shippen D.E."/>
            <person name="Soerensen I."/>
            <person name="Sotooka R."/>
            <person name="Sugimoto N."/>
            <person name="Sugita M."/>
            <person name="Sumikawa N."/>
            <person name="Tanurdzic M."/>
            <person name="Theissen G."/>
            <person name="Ulvskov P."/>
            <person name="Wakazuki S."/>
            <person name="Weng J.K."/>
            <person name="Willats W.W."/>
            <person name="Wipf D."/>
            <person name="Wolf P.G."/>
            <person name="Yang L."/>
            <person name="Zimmer A.D."/>
            <person name="Zhu Q."/>
            <person name="Mitros T."/>
            <person name="Hellsten U."/>
            <person name="Loque D."/>
            <person name="Otillar R."/>
            <person name="Salamov A."/>
            <person name="Schmutz J."/>
            <person name="Shapiro H."/>
            <person name="Lindquist E."/>
            <person name="Lucas S."/>
            <person name="Rokhsar D."/>
            <person name="Grigoriev I.V."/>
        </authorList>
    </citation>
    <scope>NUCLEOTIDE SEQUENCE [LARGE SCALE GENOMIC DNA]</scope>
</reference>
<dbReference type="PANTHER" id="PTHR45717:SF15">
    <property type="entry name" value="AGL218WP"/>
    <property type="match status" value="1"/>
</dbReference>
<evidence type="ECO:0000256" key="3">
    <source>
        <dbReference type="SAM" id="MobiDB-lite"/>
    </source>
</evidence>
<dbReference type="Gramene" id="EFJ17771">
    <property type="protein sequence ID" value="EFJ17771"/>
    <property type="gene ID" value="SELMODRAFT_444770"/>
</dbReference>
<accession>D8SCU8</accession>
<dbReference type="AlphaFoldDB" id="D8SCU8"/>
<keyword evidence="1" id="KW-0677">Repeat</keyword>
<evidence type="ECO:0000313" key="5">
    <source>
        <dbReference type="Proteomes" id="UP000001514"/>
    </source>
</evidence>
<dbReference type="KEGG" id="smo:SELMODRAFT_444770"/>
<keyword evidence="5" id="KW-1185">Reference proteome</keyword>
<feature type="repeat" description="PPR" evidence="2">
    <location>
        <begin position="391"/>
        <end position="425"/>
    </location>
</feature>
<name>D8SCU8_SELML</name>
<feature type="repeat" description="PPR" evidence="2">
    <location>
        <begin position="765"/>
        <end position="799"/>
    </location>
</feature>
<dbReference type="EMBL" id="GL377612">
    <property type="protein sequence ID" value="EFJ17771.1"/>
    <property type="molecule type" value="Genomic_DNA"/>
</dbReference>
<protein>
    <recommendedName>
        <fullName evidence="6">Pentacotripeptide-repeat region of PRORP domain-containing protein</fullName>
    </recommendedName>
</protein>
<dbReference type="eggNOG" id="KOG4197">
    <property type="taxonomic scope" value="Eukaryota"/>
</dbReference>
<dbReference type="HOGENOM" id="CLU_278154_0_0_1"/>
<gene>
    <name evidence="4" type="ORF">SELMODRAFT_444770</name>
</gene>
<evidence type="ECO:0000313" key="4">
    <source>
        <dbReference type="EMBL" id="EFJ17771.1"/>
    </source>
</evidence>
<dbReference type="GO" id="GO:0003729">
    <property type="term" value="F:mRNA binding"/>
    <property type="evidence" value="ECO:0007669"/>
    <property type="project" value="UniProtKB-ARBA"/>
</dbReference>
<dbReference type="Pfam" id="PF01535">
    <property type="entry name" value="PPR"/>
    <property type="match status" value="5"/>
</dbReference>
<evidence type="ECO:0000256" key="2">
    <source>
        <dbReference type="PROSITE-ProRule" id="PRU00708"/>
    </source>
</evidence>
<evidence type="ECO:0000256" key="1">
    <source>
        <dbReference type="ARBA" id="ARBA00022737"/>
    </source>
</evidence>
<dbReference type="InParanoid" id="D8SCU8"/>
<organism evidence="5">
    <name type="scientific">Selaginella moellendorffii</name>
    <name type="common">Spikemoss</name>
    <dbReference type="NCBI Taxonomy" id="88036"/>
    <lineage>
        <taxon>Eukaryota</taxon>
        <taxon>Viridiplantae</taxon>
        <taxon>Streptophyta</taxon>
        <taxon>Embryophyta</taxon>
        <taxon>Tracheophyta</taxon>
        <taxon>Lycopodiopsida</taxon>
        <taxon>Selaginellales</taxon>
        <taxon>Selaginellaceae</taxon>
        <taxon>Selaginella</taxon>
    </lineage>
</organism>
<sequence>MRGWMLLRRISQAGQCSLLRRDAGSDRSFSSILAARAHSFSVSSRSAEEQDDFSDTDTGFAHKLAKQAAKMESPKLVDLCNKIAALRPRDSGHVVPMLKEWEEEGNVLDKEMLRAIMLKLRKWKRGSLALEVADWMYYTKQFPQDLDDVILRMDMAVRAKKIRRAQKIFKKLQAWEKTTDAYNTMFLIFSQRKMILHADDFYYKFKEAKLKPNDITFSILACLYRRCGLHNKVVRLQEDIEAAGMKPCVCFLNNLMVSKYELHGISSAEEIFNQLVPAGSDLKRSHLSTYSMMAASYLSAGMHDKAQNLLEVIEKAMDQGSFPKLRRTYHILISMYSTMKNRDGMERVWKKIEDLKAQDYVAMIESCGRADEVGSAEKYFKEADRKGLLNQPSLFAALLGVYAGKGQADKAEKLFKKMKEQDVSRDALCYHYIILANLNARNIDRAVEILELAEAAGMRDGRSRPFLGTFCDVLKTIARETGDVALAETLLADWRKGKYRTDIAVYNHLLRVYLKAGKQVQGPFLKRLAGNNMKPTRETHQLLQQLSDAGGEGMLAAVIVVPVATTFVANPWSRNRARCPALVSAPWLAGAAASRTATQVLGSQHIAQQARQQEEEDEEDYGAQKEDYEDVEDEEDAADELGKIYEKDEARLAGVDFSAAQQLLEAICELKDEQYIRVQRIVRGWLRSRDVEVGKHEFVYVMRRLRKRKRVKHALEIADWMALSRPRPFTLTTKDNIFRMDLASRCGSVGKAERIFERLAPEHRSEVAYNALLLSYTKKKKRGRAERLFKELKATGTISSCYSLNLLASMYRQLRLDAEVLMLAKEAQKLGVELDMCFYNLLLPAKFRVQGLEDVEKLYATITSPRDRTRFFTCLAMANIYVSAGRNDKVLEMLELIDQGMEAGTIVKQRRRYNVLISMYASLEDGARVERTWERLKQQRQPNTEDYCCIIRAWGKLGHVVRAETIFQVAEANEKSLKYSTVFNAMMFVYSVAGMREEAEGLVRRMEYELGVKLDPWCYHHLVLLYAKAGDIGKMLSTLRAAQACGKKERRFTPLAATLWAALNTLADAGDVDTAEETLTRWKRSGYRVTTGLYNRLLRAHLVAARPTERFVERMLADGVVPNGETEKLFNELKMKLS</sequence>
<proteinExistence type="predicted"/>
<feature type="region of interest" description="Disordered" evidence="3">
    <location>
        <begin position="604"/>
        <end position="633"/>
    </location>
</feature>
<dbReference type="InterPro" id="IPR002885">
    <property type="entry name" value="PPR_rpt"/>
</dbReference>
<dbReference type="InterPro" id="IPR011990">
    <property type="entry name" value="TPR-like_helical_dom_sf"/>
</dbReference>
<dbReference type="PANTHER" id="PTHR45717">
    <property type="entry name" value="OS12G0527900 PROTEIN"/>
    <property type="match status" value="1"/>
</dbReference>
<dbReference type="Gene3D" id="1.25.40.10">
    <property type="entry name" value="Tetratricopeptide repeat domain"/>
    <property type="match status" value="6"/>
</dbReference>
<dbReference type="GO" id="GO:0005739">
    <property type="term" value="C:mitochondrion"/>
    <property type="evidence" value="ECO:0000318"/>
    <property type="project" value="GO_Central"/>
</dbReference>
<dbReference type="Proteomes" id="UP000001514">
    <property type="component" value="Unassembled WGS sequence"/>
</dbReference>